<dbReference type="AlphaFoldDB" id="A0A6P6UZW3"/>
<dbReference type="Pfam" id="PF05699">
    <property type="entry name" value="Dimer_Tnp_hAT"/>
    <property type="match status" value="1"/>
</dbReference>
<gene>
    <name evidence="4" type="primary">LOC113715893</name>
</gene>
<protein>
    <submittedName>
        <fullName evidence="4">Zinc finger BED domain-containing protein RICESLEEPER 2-like</fullName>
    </submittedName>
</protein>
<dbReference type="Proteomes" id="UP001652660">
    <property type="component" value="Chromosome 11c"/>
</dbReference>
<evidence type="ECO:0000259" key="2">
    <source>
        <dbReference type="Pfam" id="PF14372"/>
    </source>
</evidence>
<dbReference type="OrthoDB" id="1718237at2759"/>
<evidence type="ECO:0000313" key="4">
    <source>
        <dbReference type="RefSeq" id="XP_027096000.2"/>
    </source>
</evidence>
<dbReference type="PANTHER" id="PTHR23272">
    <property type="entry name" value="BED FINGER-RELATED"/>
    <property type="match status" value="1"/>
</dbReference>
<feature type="domain" description="HAT C-terminal dimerisation" evidence="1">
    <location>
        <begin position="295"/>
        <end position="375"/>
    </location>
</feature>
<dbReference type="InterPro" id="IPR025525">
    <property type="entry name" value="hAT-like_transposase_RNase-H"/>
</dbReference>
<organism evidence="3 4">
    <name type="scientific">Coffea arabica</name>
    <name type="common">Arabian coffee</name>
    <dbReference type="NCBI Taxonomy" id="13443"/>
    <lineage>
        <taxon>Eukaryota</taxon>
        <taxon>Viridiplantae</taxon>
        <taxon>Streptophyta</taxon>
        <taxon>Embryophyta</taxon>
        <taxon>Tracheophyta</taxon>
        <taxon>Spermatophyta</taxon>
        <taxon>Magnoliopsida</taxon>
        <taxon>eudicotyledons</taxon>
        <taxon>Gunneridae</taxon>
        <taxon>Pentapetalae</taxon>
        <taxon>asterids</taxon>
        <taxon>lamiids</taxon>
        <taxon>Gentianales</taxon>
        <taxon>Rubiaceae</taxon>
        <taxon>Ixoroideae</taxon>
        <taxon>Gardenieae complex</taxon>
        <taxon>Bertiereae - Coffeeae clade</taxon>
        <taxon>Coffeeae</taxon>
        <taxon>Coffea</taxon>
    </lineage>
</organism>
<dbReference type="PANTHER" id="PTHR23272:SF161">
    <property type="entry name" value="ZINC FINGER BED DOMAIN-CONTAINING PROTEIN RICESLEEPER 1-LIKE"/>
    <property type="match status" value="1"/>
</dbReference>
<accession>A0A6P6UZW3</accession>
<dbReference type="GO" id="GO:0046983">
    <property type="term" value="F:protein dimerization activity"/>
    <property type="evidence" value="ECO:0007669"/>
    <property type="project" value="InterPro"/>
</dbReference>
<dbReference type="RefSeq" id="XP_027096000.2">
    <property type="nucleotide sequence ID" value="XM_027240199.2"/>
</dbReference>
<keyword evidence="3" id="KW-1185">Reference proteome</keyword>
<evidence type="ECO:0000259" key="1">
    <source>
        <dbReference type="Pfam" id="PF05699"/>
    </source>
</evidence>
<reference evidence="3" key="1">
    <citation type="journal article" date="2025" name="Foods">
        <title>Unveiling the Microbial Signatures of Arabica Coffee Cherries: Insights into Ripeness Specific Diversity, Functional Traits, and Implications for Quality and Safety.</title>
        <authorList>
            <consortium name="RefSeq"/>
            <person name="Tenea G.N."/>
            <person name="Cifuentes V."/>
            <person name="Reyes P."/>
            <person name="Cevallos-Vallejos M."/>
        </authorList>
    </citation>
    <scope>NUCLEOTIDE SEQUENCE [LARGE SCALE GENOMIC DNA]</scope>
</reference>
<dbReference type="SUPFAM" id="SSF53098">
    <property type="entry name" value="Ribonuclease H-like"/>
    <property type="match status" value="1"/>
</dbReference>
<dbReference type="GeneID" id="113715893"/>
<reference evidence="4" key="2">
    <citation type="submission" date="2025-08" db="UniProtKB">
        <authorList>
            <consortium name="RefSeq"/>
        </authorList>
    </citation>
    <scope>IDENTIFICATION</scope>
    <source>
        <tissue evidence="4">Leaves</tissue>
    </source>
</reference>
<name>A0A6P6UZW3_COFAR</name>
<dbReference type="InterPro" id="IPR008906">
    <property type="entry name" value="HATC_C_dom"/>
</dbReference>
<dbReference type="InterPro" id="IPR012337">
    <property type="entry name" value="RNaseH-like_sf"/>
</dbReference>
<feature type="domain" description="hAT-like transposase RNase-H fold" evidence="2">
    <location>
        <begin position="135"/>
        <end position="236"/>
    </location>
</feature>
<evidence type="ECO:0000313" key="3">
    <source>
        <dbReference type="Proteomes" id="UP001652660"/>
    </source>
</evidence>
<proteinExistence type="predicted"/>
<sequence length="375" mass="42529">MKDEGLASRTLRKAEDNEKLPKDDAVHTILCTKRVQGIGMPIIACYKGVDVGQAVEKYLLECRIDDIFTITVDIASSNDTIVSYLRGKFINWGKSVLEERWFHVRYVALIINLVVNDGLKKFGNSIDSISAAVRSKYVTCNTFFRDISGMNVVLNNMIERDNQEEAVMAFTMEEKCDKHWGKIEKMNMLIFVASILDPRIKFEYAEFVLIKMYRLHDGANIGSLAKEALVQLFSKYIKLIFPFEVNSPAFSSKFGVIDKGTMSSDMHAGKRIQDMSKEGFKKRKIETGFNGSKTELDKYFGKDCEDEEDDFNILTWWKVNSPRFPVLSKLAHDVLVVPASMVTSEATFNIGGRVLDPFRSSLTPKIVQTLICTQD</sequence>
<dbReference type="GO" id="GO:0003677">
    <property type="term" value="F:DNA binding"/>
    <property type="evidence" value="ECO:0007669"/>
    <property type="project" value="InterPro"/>
</dbReference>
<dbReference type="Pfam" id="PF14372">
    <property type="entry name" value="hAT-like_RNase-H"/>
    <property type="match status" value="1"/>
</dbReference>